<evidence type="ECO:0000313" key="2">
    <source>
        <dbReference type="EMBL" id="KIK19019.1"/>
    </source>
</evidence>
<name>A0A0C9YYP6_9AGAM</name>
<dbReference type="EMBL" id="KN833793">
    <property type="protein sequence ID" value="KIK19019.1"/>
    <property type="molecule type" value="Genomic_DNA"/>
</dbReference>
<reference evidence="3" key="2">
    <citation type="submission" date="2015-01" db="EMBL/GenBank/DDBJ databases">
        <title>Evolutionary Origins and Diversification of the Mycorrhizal Mutualists.</title>
        <authorList>
            <consortium name="DOE Joint Genome Institute"/>
            <consortium name="Mycorrhizal Genomics Consortium"/>
            <person name="Kohler A."/>
            <person name="Kuo A."/>
            <person name="Nagy L.G."/>
            <person name="Floudas D."/>
            <person name="Copeland A."/>
            <person name="Barry K.W."/>
            <person name="Cichocki N."/>
            <person name="Veneault-Fourrey C."/>
            <person name="LaButti K."/>
            <person name="Lindquist E.A."/>
            <person name="Lipzen A."/>
            <person name="Lundell T."/>
            <person name="Morin E."/>
            <person name="Murat C."/>
            <person name="Riley R."/>
            <person name="Ohm R."/>
            <person name="Sun H."/>
            <person name="Tunlid A."/>
            <person name="Henrissat B."/>
            <person name="Grigoriev I.V."/>
            <person name="Hibbett D.S."/>
            <person name="Martin F."/>
        </authorList>
    </citation>
    <scope>NUCLEOTIDE SEQUENCE [LARGE SCALE GENOMIC DNA]</scope>
    <source>
        <strain evidence="3">441</strain>
    </source>
</reference>
<dbReference type="OrthoDB" id="2913041at2759"/>
<sequence length="306" mass="33880">MHSIVSSTPSHSTTLPCPKRGLSLRERRKVTLMVRTTLQERPSHPFRKFATKYTPLVPPTPNSVTSGWLSDEEYYDFELVDSDEDTESHYSTASSSLSEIHSGLPVVQGQSSSKDSHLALIEHNLYVAYADNADEAAALRTFASHHFTHILRITVVPPGSSSAVGAASGYPSAGSWSEELTWSGRELRKLHLAVPALPQATEKYMLLSPGQLLAARDWIALAMPLEEYEIPVLPRWFSTTRLVLVAPRGRKADIMAVVIAYLAFAQDRHVLSVARSLTRKVGFDEEWMLTLSGTAAPLLEMVARLW</sequence>
<evidence type="ECO:0000256" key="1">
    <source>
        <dbReference type="SAM" id="MobiDB-lite"/>
    </source>
</evidence>
<organism evidence="2 3">
    <name type="scientific">Pisolithus microcarpus 441</name>
    <dbReference type="NCBI Taxonomy" id="765257"/>
    <lineage>
        <taxon>Eukaryota</taxon>
        <taxon>Fungi</taxon>
        <taxon>Dikarya</taxon>
        <taxon>Basidiomycota</taxon>
        <taxon>Agaricomycotina</taxon>
        <taxon>Agaricomycetes</taxon>
        <taxon>Agaricomycetidae</taxon>
        <taxon>Boletales</taxon>
        <taxon>Sclerodermatineae</taxon>
        <taxon>Pisolithaceae</taxon>
        <taxon>Pisolithus</taxon>
    </lineage>
</organism>
<protein>
    <submittedName>
        <fullName evidence="2">Uncharacterized protein</fullName>
    </submittedName>
</protein>
<keyword evidence="3" id="KW-1185">Reference proteome</keyword>
<accession>A0A0C9YYP6</accession>
<dbReference type="HOGENOM" id="CLU_909489_0_0_1"/>
<dbReference type="Proteomes" id="UP000054018">
    <property type="component" value="Unassembled WGS sequence"/>
</dbReference>
<gene>
    <name evidence="2" type="ORF">PISMIDRAFT_24519</name>
</gene>
<feature type="compositionally biased region" description="Polar residues" evidence="1">
    <location>
        <begin position="1"/>
        <end position="15"/>
    </location>
</feature>
<reference evidence="2 3" key="1">
    <citation type="submission" date="2014-04" db="EMBL/GenBank/DDBJ databases">
        <authorList>
            <consortium name="DOE Joint Genome Institute"/>
            <person name="Kuo A."/>
            <person name="Kohler A."/>
            <person name="Costa M.D."/>
            <person name="Nagy L.G."/>
            <person name="Floudas D."/>
            <person name="Copeland A."/>
            <person name="Barry K.W."/>
            <person name="Cichocki N."/>
            <person name="Veneault-Fourrey C."/>
            <person name="LaButti K."/>
            <person name="Lindquist E.A."/>
            <person name="Lipzen A."/>
            <person name="Lundell T."/>
            <person name="Morin E."/>
            <person name="Murat C."/>
            <person name="Sun H."/>
            <person name="Tunlid A."/>
            <person name="Henrissat B."/>
            <person name="Grigoriev I.V."/>
            <person name="Hibbett D.S."/>
            <person name="Martin F."/>
            <person name="Nordberg H.P."/>
            <person name="Cantor M.N."/>
            <person name="Hua S.X."/>
        </authorList>
    </citation>
    <scope>NUCLEOTIDE SEQUENCE [LARGE SCALE GENOMIC DNA]</scope>
    <source>
        <strain evidence="2 3">441</strain>
    </source>
</reference>
<evidence type="ECO:0000313" key="3">
    <source>
        <dbReference type="Proteomes" id="UP000054018"/>
    </source>
</evidence>
<feature type="region of interest" description="Disordered" evidence="1">
    <location>
        <begin position="1"/>
        <end position="22"/>
    </location>
</feature>
<proteinExistence type="predicted"/>
<dbReference type="AlphaFoldDB" id="A0A0C9YYP6"/>